<evidence type="ECO:0000259" key="2">
    <source>
        <dbReference type="Pfam" id="PF08898"/>
    </source>
</evidence>
<dbReference type="Proteomes" id="UP000645257">
    <property type="component" value="Unassembled WGS sequence"/>
</dbReference>
<evidence type="ECO:0008006" key="5">
    <source>
        <dbReference type="Google" id="ProtNLM"/>
    </source>
</evidence>
<comment type="caution">
    <text evidence="3">The sequence shown here is derived from an EMBL/GenBank/DDBJ whole genome shotgun (WGS) entry which is preliminary data.</text>
</comment>
<evidence type="ECO:0000313" key="3">
    <source>
        <dbReference type="EMBL" id="GGY19768.1"/>
    </source>
</evidence>
<dbReference type="Pfam" id="PF08898">
    <property type="entry name" value="DUF1843"/>
    <property type="match status" value="1"/>
</dbReference>
<sequence length="208" mass="22520">MSQSAIGLFPVSYRIGTSASGAPTLMLNLLVNTPQHSVIGTAHIGQAVNPPVNVHSDVKGQYTYMTVMPPNDSRILITAQGRPFGANPHSETNFSLHLVLDHDWQKGVASYRYFNGGHWVEVENAPARINKELKSDPAILTREAGAGVNPVPSAIVLYGAPIQSAIASGDLARMKSLAALARQQLDSQPQLRKQLEKLKTEIGKLEHR</sequence>
<feature type="domain" description="DUF1842" evidence="1">
    <location>
        <begin position="7"/>
        <end position="119"/>
    </location>
</feature>
<gene>
    <name evidence="3" type="ORF">GCM10011289_24010</name>
</gene>
<dbReference type="Pfam" id="PF08896">
    <property type="entry name" value="DUF1842"/>
    <property type="match status" value="1"/>
</dbReference>
<dbReference type="InterPro" id="IPR014992">
    <property type="entry name" value="DUF1842"/>
</dbReference>
<dbReference type="RefSeq" id="WP_189534622.1">
    <property type="nucleotide sequence ID" value="NZ_BMYX01000014.1"/>
</dbReference>
<keyword evidence="4" id="KW-1185">Reference proteome</keyword>
<proteinExistence type="predicted"/>
<dbReference type="AlphaFoldDB" id="A0A918P439"/>
<evidence type="ECO:0000313" key="4">
    <source>
        <dbReference type="Proteomes" id="UP000645257"/>
    </source>
</evidence>
<reference evidence="3" key="2">
    <citation type="submission" date="2020-09" db="EMBL/GenBank/DDBJ databases">
        <authorList>
            <person name="Sun Q."/>
            <person name="Kim S."/>
        </authorList>
    </citation>
    <scope>NUCLEOTIDE SEQUENCE</scope>
    <source>
        <strain evidence="3">KCTC 32182</strain>
    </source>
</reference>
<reference evidence="3" key="1">
    <citation type="journal article" date="2014" name="Int. J. Syst. Evol. Microbiol.">
        <title>Complete genome sequence of Corynebacterium casei LMG S-19264T (=DSM 44701T), isolated from a smear-ripened cheese.</title>
        <authorList>
            <consortium name="US DOE Joint Genome Institute (JGI-PGF)"/>
            <person name="Walter F."/>
            <person name="Albersmeier A."/>
            <person name="Kalinowski J."/>
            <person name="Ruckert C."/>
        </authorList>
    </citation>
    <scope>NUCLEOTIDE SEQUENCE</scope>
    <source>
        <strain evidence="3">KCTC 32182</strain>
    </source>
</reference>
<name>A0A918P439_9NEIS</name>
<dbReference type="EMBL" id="BMYX01000014">
    <property type="protein sequence ID" value="GGY19768.1"/>
    <property type="molecule type" value="Genomic_DNA"/>
</dbReference>
<organism evidence="3 4">
    <name type="scientific">Paludibacterium paludis</name>
    <dbReference type="NCBI Taxonomy" id="1225769"/>
    <lineage>
        <taxon>Bacteria</taxon>
        <taxon>Pseudomonadati</taxon>
        <taxon>Pseudomonadota</taxon>
        <taxon>Betaproteobacteria</taxon>
        <taxon>Neisseriales</taxon>
        <taxon>Chromobacteriaceae</taxon>
        <taxon>Paludibacterium</taxon>
    </lineage>
</organism>
<dbReference type="InterPro" id="IPR014994">
    <property type="entry name" value="DUF1843"/>
</dbReference>
<evidence type="ECO:0000259" key="1">
    <source>
        <dbReference type="Pfam" id="PF08896"/>
    </source>
</evidence>
<accession>A0A918P439</accession>
<protein>
    <recommendedName>
        <fullName evidence="5">DUF1842 domain-containing protein</fullName>
    </recommendedName>
</protein>
<feature type="domain" description="DUF1843" evidence="2">
    <location>
        <begin position="157"/>
        <end position="206"/>
    </location>
</feature>